<evidence type="ECO:0000313" key="2">
    <source>
        <dbReference type="Proteomes" id="UP001595847"/>
    </source>
</evidence>
<dbReference type="Pfam" id="PF20159">
    <property type="entry name" value="YidB"/>
    <property type="match status" value="1"/>
</dbReference>
<sequence length="70" mass="7524">MPITGEQLLSVLDAGDLADEAEALGLTVQEYADRLAQELPAAADAATPHGELPDDAEVQRRLHAHDQHQQ</sequence>
<dbReference type="Proteomes" id="UP001595847">
    <property type="component" value="Unassembled WGS sequence"/>
</dbReference>
<accession>A0ABV8FEK3</accession>
<dbReference type="Gene3D" id="1.10.10.690">
    <property type="entry name" value="YidB-like"/>
    <property type="match status" value="1"/>
</dbReference>
<dbReference type="EMBL" id="JBHSBH010000002">
    <property type="protein sequence ID" value="MFC3994535.1"/>
    <property type="molecule type" value="Genomic_DNA"/>
</dbReference>
<comment type="caution">
    <text evidence="1">The sequence shown here is derived from an EMBL/GenBank/DDBJ whole genome shotgun (WGS) entry which is preliminary data.</text>
</comment>
<dbReference type="SUPFAM" id="SSF140804">
    <property type="entry name" value="YidB-like"/>
    <property type="match status" value="1"/>
</dbReference>
<proteinExistence type="predicted"/>
<dbReference type="RefSeq" id="WP_378529412.1">
    <property type="nucleotide sequence ID" value="NZ_JBHSBH010000002.1"/>
</dbReference>
<name>A0ABV8FEK3_9ACTN</name>
<organism evidence="1 2">
    <name type="scientific">Nocardiopsis sediminis</name>
    <dbReference type="NCBI Taxonomy" id="1778267"/>
    <lineage>
        <taxon>Bacteria</taxon>
        <taxon>Bacillati</taxon>
        <taxon>Actinomycetota</taxon>
        <taxon>Actinomycetes</taxon>
        <taxon>Streptosporangiales</taxon>
        <taxon>Nocardiopsidaceae</taxon>
        <taxon>Nocardiopsis</taxon>
    </lineage>
</organism>
<evidence type="ECO:0000313" key="1">
    <source>
        <dbReference type="EMBL" id="MFC3994535.1"/>
    </source>
</evidence>
<dbReference type="InterPro" id="IPR045372">
    <property type="entry name" value="YidB"/>
</dbReference>
<keyword evidence="2" id="KW-1185">Reference proteome</keyword>
<reference evidence="2" key="1">
    <citation type="journal article" date="2019" name="Int. J. Syst. Evol. Microbiol.">
        <title>The Global Catalogue of Microorganisms (GCM) 10K type strain sequencing project: providing services to taxonomists for standard genome sequencing and annotation.</title>
        <authorList>
            <consortium name="The Broad Institute Genomics Platform"/>
            <consortium name="The Broad Institute Genome Sequencing Center for Infectious Disease"/>
            <person name="Wu L."/>
            <person name="Ma J."/>
        </authorList>
    </citation>
    <scope>NUCLEOTIDE SEQUENCE [LARGE SCALE GENOMIC DNA]</scope>
    <source>
        <strain evidence="2">TBRC 1826</strain>
    </source>
</reference>
<gene>
    <name evidence="1" type="ORF">ACFOVU_01305</name>
</gene>
<protein>
    <submittedName>
        <fullName evidence="1">YidB family protein</fullName>
    </submittedName>
</protein>
<dbReference type="InterPro" id="IPR027405">
    <property type="entry name" value="YidB-like"/>
</dbReference>